<keyword evidence="3" id="KW-1185">Reference proteome</keyword>
<sequence>MLRTTGWTGARTDRTVVRTTAPVVRPERTMLRTAALGVESTARSGLHSVEPTARWADRVDSTRCTTSRWGSGQHPRPTIHGRPCATPLSTSATCDMPTENGQRPGEEKSPSPDAAPAAPAQAVAAGCPA</sequence>
<reference evidence="2" key="1">
    <citation type="submission" date="2024-05" db="EMBL/GenBank/DDBJ databases">
        <title>Whole genome shotgun sequence of Streptomyces daghestanicus NBRC 12762.</title>
        <authorList>
            <person name="Komaki H."/>
            <person name="Tamura T."/>
        </authorList>
    </citation>
    <scope>NUCLEOTIDE SEQUENCE</scope>
    <source>
        <strain evidence="2">NBRC 12762</strain>
    </source>
</reference>
<proteinExistence type="predicted"/>
<evidence type="ECO:0000256" key="1">
    <source>
        <dbReference type="SAM" id="MobiDB-lite"/>
    </source>
</evidence>
<dbReference type="EMBL" id="BNDX01000013">
    <property type="protein sequence ID" value="GHI33188.1"/>
    <property type="molecule type" value="Genomic_DNA"/>
</dbReference>
<organism evidence="2 3">
    <name type="scientific">Streptomyces daghestanicus</name>
    <dbReference type="NCBI Taxonomy" id="66885"/>
    <lineage>
        <taxon>Bacteria</taxon>
        <taxon>Bacillati</taxon>
        <taxon>Actinomycetota</taxon>
        <taxon>Actinomycetes</taxon>
        <taxon>Kitasatosporales</taxon>
        <taxon>Streptomycetaceae</taxon>
        <taxon>Streptomyces</taxon>
    </lineage>
</organism>
<comment type="caution">
    <text evidence="2">The sequence shown here is derived from an EMBL/GenBank/DDBJ whole genome shotgun (WGS) entry which is preliminary data.</text>
</comment>
<gene>
    <name evidence="2" type="ORF">Sdagh_49180</name>
</gene>
<evidence type="ECO:0000313" key="2">
    <source>
        <dbReference type="EMBL" id="GHI33188.1"/>
    </source>
</evidence>
<name>A0ABQ3Q7D2_9ACTN</name>
<feature type="compositionally biased region" description="Low complexity" evidence="1">
    <location>
        <begin position="111"/>
        <end position="129"/>
    </location>
</feature>
<accession>A0ABQ3Q7D2</accession>
<evidence type="ECO:0000313" key="3">
    <source>
        <dbReference type="Proteomes" id="UP001052655"/>
    </source>
</evidence>
<protein>
    <submittedName>
        <fullName evidence="2">Uncharacterized protein</fullName>
    </submittedName>
</protein>
<feature type="region of interest" description="Disordered" evidence="1">
    <location>
        <begin position="64"/>
        <end position="129"/>
    </location>
</feature>
<dbReference type="Proteomes" id="UP001052655">
    <property type="component" value="Unassembled WGS sequence"/>
</dbReference>